<feature type="transmembrane region" description="Helical" evidence="1">
    <location>
        <begin position="105"/>
        <end position="126"/>
    </location>
</feature>
<dbReference type="AlphaFoldDB" id="A0A0R1Y0P8"/>
<keyword evidence="1" id="KW-1133">Transmembrane helix</keyword>
<evidence type="ECO:0000313" key="3">
    <source>
        <dbReference type="Proteomes" id="UP000051236"/>
    </source>
</evidence>
<feature type="transmembrane region" description="Helical" evidence="1">
    <location>
        <begin position="850"/>
        <end position="871"/>
    </location>
</feature>
<comment type="caution">
    <text evidence="2">The sequence shown here is derived from an EMBL/GenBank/DDBJ whole genome shotgun (WGS) entry which is preliminary data.</text>
</comment>
<dbReference type="STRING" id="1423734.FC83_GL000845"/>
<sequence>MILQHFKKHYAYYLSFFVPAILILIYFAYRGAYPFGKSSLLTVDLGQQYIDFFAYFKASLLHHPETLIYSFSKAIGGDMLGVSAYYLMSPFNLIFLITPQRLFPVAVYLITVLKFGTAGLTSAIFFKRTNLLKGLLIPTFGINYALMSYLVVNHFNLMWLDSVIMLPIVALSINGIFKGHYPLFWPIALGITILLNYYIGFMIVLFAILYFIFQCSLKITKPKQLLPAIWRFVSGGLLAAGTAAWLLLPTLSALSESKGQHTISKIQWRFEYTPWHQLLKLIIGSFNFDQMSTGYANIFTGSLALFGFILFFTIKRIPLKAKIAAGTISLLLIFSLCYEPLDLLWHGLQFPIWYPYRFSFVISFWLLLLAAYSFRYNVPMGITQIGLTLALTLGLVLLALNVVNRFDFISKPQIAITAGFMLLTLVLLTLRQTRYHGVNNLFIIIVTVEMGLNLFMSLNPISYLNNSDFTTYTQALVKGSDNVKELAKNTPFYRIGKTYERTKNDPMEADYYGASQFNSMMEPKVTDFFGKLGQPKGDGFVTYNNGTLITDALLSVGYFLQDRSDPIDANTATPNLKTSLPVVSSRPDLKEYDTARLLPEQQIYKNPFALPLAFLADAKVRATKSYTDFPLAQQEAIFHETVPQLTTPLYTATNYQVTLDNMRLKKHAAGLDYTKINQKQPAKVTLTFTPATDDPYYMTWGSTLNSKFVSLTINGKAIGLDDGYQNTLVFGVADQQKRQPIKIELVPQKNSLWLDNISIFKFNASLFKVWANTLQDQGLTQQKITPLSISGNIKATNNHQVVMTSIPNTKGWHVFVDGRPTPKIQLLQTLIGIPVKSGTHHIQIVYRAPYLRLGLVISAFSWCMIIGLTVYRRKHMI</sequence>
<dbReference type="Proteomes" id="UP000051236">
    <property type="component" value="Unassembled WGS sequence"/>
</dbReference>
<dbReference type="PATRIC" id="fig|1423734.3.peg.854"/>
<accession>A0A0R1Y0P8</accession>
<name>A0A0R1Y0P8_9LACO</name>
<feature type="transmembrane region" description="Helical" evidence="1">
    <location>
        <begin position="353"/>
        <end position="374"/>
    </location>
</feature>
<dbReference type="InterPro" id="IPR018580">
    <property type="entry name" value="Uncharacterised_YfhO"/>
</dbReference>
<protein>
    <recommendedName>
        <fullName evidence="4">Integral membrane protein</fullName>
    </recommendedName>
</protein>
<dbReference type="PANTHER" id="PTHR38454:SF1">
    <property type="entry name" value="INTEGRAL MEMBRANE PROTEIN"/>
    <property type="match status" value="1"/>
</dbReference>
<dbReference type="Pfam" id="PF09586">
    <property type="entry name" value="YfhO"/>
    <property type="match status" value="1"/>
</dbReference>
<feature type="transmembrane region" description="Helical" evidence="1">
    <location>
        <begin position="437"/>
        <end position="456"/>
    </location>
</feature>
<keyword evidence="1" id="KW-0472">Membrane</keyword>
<evidence type="ECO:0000256" key="1">
    <source>
        <dbReference type="SAM" id="Phobius"/>
    </source>
</evidence>
<feature type="transmembrane region" description="Helical" evidence="1">
    <location>
        <begin position="12"/>
        <end position="29"/>
    </location>
</feature>
<dbReference type="eggNOG" id="COG4485">
    <property type="taxonomic scope" value="Bacteria"/>
</dbReference>
<proteinExistence type="predicted"/>
<reference evidence="2 3" key="1">
    <citation type="journal article" date="2015" name="Genome Announc.">
        <title>Expanding the biotechnology potential of lactobacilli through comparative genomics of 213 strains and associated genera.</title>
        <authorList>
            <person name="Sun Z."/>
            <person name="Harris H.M."/>
            <person name="McCann A."/>
            <person name="Guo C."/>
            <person name="Argimon S."/>
            <person name="Zhang W."/>
            <person name="Yang X."/>
            <person name="Jeffery I.B."/>
            <person name="Cooney J.C."/>
            <person name="Kagawa T.F."/>
            <person name="Liu W."/>
            <person name="Song Y."/>
            <person name="Salvetti E."/>
            <person name="Wrobel A."/>
            <person name="Rasinkangas P."/>
            <person name="Parkhill J."/>
            <person name="Rea M.C."/>
            <person name="O'Sullivan O."/>
            <person name="Ritari J."/>
            <person name="Douillard F.P."/>
            <person name="Paul Ross R."/>
            <person name="Yang R."/>
            <person name="Briner A.E."/>
            <person name="Felis G.E."/>
            <person name="de Vos W.M."/>
            <person name="Barrangou R."/>
            <person name="Klaenhammer T.R."/>
            <person name="Caufield P.W."/>
            <person name="Cui Y."/>
            <person name="Zhang H."/>
            <person name="O'Toole P.W."/>
        </authorList>
    </citation>
    <scope>NUCLEOTIDE SEQUENCE [LARGE SCALE GENOMIC DNA]</scope>
    <source>
        <strain evidence="2 3">DSM 18527</strain>
    </source>
</reference>
<evidence type="ECO:0000313" key="2">
    <source>
        <dbReference type="EMBL" id="KRM35818.1"/>
    </source>
</evidence>
<dbReference type="EMBL" id="AZGA01000011">
    <property type="protein sequence ID" value="KRM35818.1"/>
    <property type="molecule type" value="Genomic_DNA"/>
</dbReference>
<keyword evidence="3" id="KW-1185">Reference proteome</keyword>
<organism evidence="2 3">
    <name type="scientific">Agrilactobacillus composti DSM 18527 = JCM 14202</name>
    <dbReference type="NCBI Taxonomy" id="1423734"/>
    <lineage>
        <taxon>Bacteria</taxon>
        <taxon>Bacillati</taxon>
        <taxon>Bacillota</taxon>
        <taxon>Bacilli</taxon>
        <taxon>Lactobacillales</taxon>
        <taxon>Lactobacillaceae</taxon>
        <taxon>Agrilactobacillus</taxon>
    </lineage>
</organism>
<feature type="transmembrane region" description="Helical" evidence="1">
    <location>
        <begin position="132"/>
        <end position="152"/>
    </location>
</feature>
<feature type="transmembrane region" description="Helical" evidence="1">
    <location>
        <begin position="159"/>
        <end position="177"/>
    </location>
</feature>
<feature type="transmembrane region" description="Helical" evidence="1">
    <location>
        <begin position="294"/>
        <end position="314"/>
    </location>
</feature>
<feature type="transmembrane region" description="Helical" evidence="1">
    <location>
        <begin position="412"/>
        <end position="430"/>
    </location>
</feature>
<feature type="transmembrane region" description="Helical" evidence="1">
    <location>
        <begin position="381"/>
        <end position="400"/>
    </location>
</feature>
<feature type="transmembrane region" description="Helical" evidence="1">
    <location>
        <begin position="183"/>
        <end position="213"/>
    </location>
</feature>
<feature type="transmembrane region" description="Helical" evidence="1">
    <location>
        <begin position="225"/>
        <end position="248"/>
    </location>
</feature>
<feature type="transmembrane region" description="Helical" evidence="1">
    <location>
        <begin position="321"/>
        <end position="341"/>
    </location>
</feature>
<keyword evidence="1" id="KW-0812">Transmembrane</keyword>
<evidence type="ECO:0008006" key="4">
    <source>
        <dbReference type="Google" id="ProtNLM"/>
    </source>
</evidence>
<gene>
    <name evidence="2" type="ORF">FC83_GL000845</name>
</gene>
<dbReference type="PANTHER" id="PTHR38454">
    <property type="entry name" value="INTEGRAL MEMBRANE PROTEIN-RELATED"/>
    <property type="match status" value="1"/>
</dbReference>
<feature type="transmembrane region" description="Helical" evidence="1">
    <location>
        <begin position="79"/>
        <end position="98"/>
    </location>
</feature>
<dbReference type="RefSeq" id="WP_057002394.1">
    <property type="nucleotide sequence ID" value="NZ_AZGA01000011.1"/>
</dbReference>